<feature type="chain" id="PRO_5011968540" evidence="3">
    <location>
        <begin position="18"/>
        <end position="308"/>
    </location>
</feature>
<keyword evidence="5" id="KW-1185">Reference proteome</keyword>
<feature type="transmembrane region" description="Helical" evidence="2">
    <location>
        <begin position="216"/>
        <end position="240"/>
    </location>
</feature>
<evidence type="ECO:0000256" key="3">
    <source>
        <dbReference type="SAM" id="SignalP"/>
    </source>
</evidence>
<evidence type="ECO:0000313" key="5">
    <source>
        <dbReference type="Proteomes" id="UP000198287"/>
    </source>
</evidence>
<reference evidence="4 5" key="1">
    <citation type="submission" date="2015-12" db="EMBL/GenBank/DDBJ databases">
        <title>The genome of Folsomia candida.</title>
        <authorList>
            <person name="Faddeeva A."/>
            <person name="Derks M.F."/>
            <person name="Anvar Y."/>
            <person name="Smit S."/>
            <person name="Van Straalen N."/>
            <person name="Roelofs D."/>
        </authorList>
    </citation>
    <scope>NUCLEOTIDE SEQUENCE [LARGE SCALE GENOMIC DNA]</scope>
    <source>
        <strain evidence="4 5">VU population</strain>
        <tissue evidence="4">Whole body</tissue>
    </source>
</reference>
<feature type="signal peptide" evidence="3">
    <location>
        <begin position="1"/>
        <end position="17"/>
    </location>
</feature>
<sequence>MDSPFVLSVIFCFGVFGQNTGSQLTEVPAPEYFWDQLLQPPLDPLLIDYIALSLEPEQCQTVFAMLTIQDSAQKMHQYVNLSSTKEYASYLKEAHTMLNDASSNVDEFDCVDSLTFWNEKMVGKLPKEKIDQLDFAEVVLSVALSAIERSDLKDWLHMRIQQIKHEDLEELKDEIESHTAYIFPPLNATQNNKYDHRHNSTLATISPKSDSSLGKFITFLTILVFVGLCICGFLITVLTCRSNRDASFFQPKFYNPNGNHQGSTEKSGKSTEKASATNNRAQHNSIFILNENVEDLELRPLLDRTEIV</sequence>
<comment type="caution">
    <text evidence="4">The sequence shown here is derived from an EMBL/GenBank/DDBJ whole genome shotgun (WGS) entry which is preliminary data.</text>
</comment>
<proteinExistence type="predicted"/>
<keyword evidence="2" id="KW-0472">Membrane</keyword>
<feature type="region of interest" description="Disordered" evidence="1">
    <location>
        <begin position="253"/>
        <end position="278"/>
    </location>
</feature>
<protein>
    <submittedName>
        <fullName evidence="4">Uncharacterized protein</fullName>
    </submittedName>
</protein>
<dbReference type="Proteomes" id="UP000198287">
    <property type="component" value="Unassembled WGS sequence"/>
</dbReference>
<feature type="compositionally biased region" description="Polar residues" evidence="1">
    <location>
        <begin position="256"/>
        <end position="265"/>
    </location>
</feature>
<evidence type="ECO:0000256" key="2">
    <source>
        <dbReference type="SAM" id="Phobius"/>
    </source>
</evidence>
<dbReference type="AlphaFoldDB" id="A0A226EIL6"/>
<accession>A0A226EIL6</accession>
<keyword evidence="3" id="KW-0732">Signal</keyword>
<organism evidence="4 5">
    <name type="scientific">Folsomia candida</name>
    <name type="common">Springtail</name>
    <dbReference type="NCBI Taxonomy" id="158441"/>
    <lineage>
        <taxon>Eukaryota</taxon>
        <taxon>Metazoa</taxon>
        <taxon>Ecdysozoa</taxon>
        <taxon>Arthropoda</taxon>
        <taxon>Hexapoda</taxon>
        <taxon>Collembola</taxon>
        <taxon>Entomobryomorpha</taxon>
        <taxon>Isotomoidea</taxon>
        <taxon>Isotomidae</taxon>
        <taxon>Proisotominae</taxon>
        <taxon>Folsomia</taxon>
    </lineage>
</organism>
<name>A0A226EIL6_FOLCA</name>
<gene>
    <name evidence="4" type="ORF">Fcan01_07385</name>
</gene>
<evidence type="ECO:0000256" key="1">
    <source>
        <dbReference type="SAM" id="MobiDB-lite"/>
    </source>
</evidence>
<dbReference type="EMBL" id="LNIX01000003">
    <property type="protein sequence ID" value="OXA57140.1"/>
    <property type="molecule type" value="Genomic_DNA"/>
</dbReference>
<evidence type="ECO:0000313" key="4">
    <source>
        <dbReference type="EMBL" id="OXA57140.1"/>
    </source>
</evidence>
<keyword evidence="2" id="KW-1133">Transmembrane helix</keyword>
<keyword evidence="2" id="KW-0812">Transmembrane</keyword>